<reference evidence="3" key="1">
    <citation type="submission" date="2020-05" db="EMBL/GenBank/DDBJ databases">
        <title>Mycena genomes resolve the evolution of fungal bioluminescence.</title>
        <authorList>
            <person name="Tsai I.J."/>
        </authorList>
    </citation>
    <scope>NUCLEOTIDE SEQUENCE</scope>
    <source>
        <strain evidence="3">171206Taipei</strain>
    </source>
</reference>
<name>A0A8H6VXD8_9AGAR</name>
<dbReference type="InterPro" id="IPR051870">
    <property type="entry name" value="Elongin-A_domain"/>
</dbReference>
<dbReference type="PANTHER" id="PTHR15141:SF76">
    <property type="entry name" value="TRANSCRIPTION ELONGATION FACTOR B POLYPEPTIDE 3"/>
    <property type="match status" value="1"/>
</dbReference>
<dbReference type="RefSeq" id="XP_037216759.1">
    <property type="nucleotide sequence ID" value="XM_037367365.1"/>
</dbReference>
<dbReference type="PANTHER" id="PTHR15141">
    <property type="entry name" value="TRANSCRIPTION ELONGATION FACTOR B POLYPEPTIDE 3"/>
    <property type="match status" value="1"/>
</dbReference>
<feature type="coiled-coil region" evidence="1">
    <location>
        <begin position="100"/>
        <end position="131"/>
    </location>
</feature>
<sequence>MHERRIPTLVSLCQRVAAVHVDCISSLGDELRYDLVKPILERCTVDQLLRLEQASPHLERDTPGIWKQLCFKSYPAAADRYNSGELPEPDSWRDKYFALVEEEERRIEEIGNKLRRQRQEADERRKEQEIKYTTQVPTAKRKWGVAAPPKTLFQKTRSEASRLQKNIYRKPMLPSMPNGGKSYRVLPPNNSALLPTSQTSGSSSRVTVTTVVHKVPTSTAKPISKSIASGSNSSAISGLHNTAPSTSTLKPPPSISPEKRDEPPRKKQRPNPTEASGPSPRKQRDPGASLFMPKHRAYSQRVS</sequence>
<keyword evidence="4" id="KW-1185">Reference proteome</keyword>
<feature type="compositionally biased region" description="Basic residues" evidence="2">
    <location>
        <begin position="293"/>
        <end position="303"/>
    </location>
</feature>
<dbReference type="GeneID" id="59349881"/>
<feature type="compositionally biased region" description="Polar residues" evidence="2">
    <location>
        <begin position="239"/>
        <end position="249"/>
    </location>
</feature>
<evidence type="ECO:0008006" key="5">
    <source>
        <dbReference type="Google" id="ProtNLM"/>
    </source>
</evidence>
<dbReference type="InterPro" id="IPR010684">
    <property type="entry name" value="RNA_pol_II_trans_fac_SIII_A"/>
</dbReference>
<comment type="caution">
    <text evidence="3">The sequence shown here is derived from an EMBL/GenBank/DDBJ whole genome shotgun (WGS) entry which is preliminary data.</text>
</comment>
<evidence type="ECO:0000313" key="3">
    <source>
        <dbReference type="EMBL" id="KAF7295396.1"/>
    </source>
</evidence>
<feature type="region of interest" description="Disordered" evidence="2">
    <location>
        <begin position="159"/>
        <end position="303"/>
    </location>
</feature>
<protein>
    <recommendedName>
        <fullName evidence="5">Elongin-A</fullName>
    </recommendedName>
</protein>
<dbReference type="GO" id="GO:0070449">
    <property type="term" value="C:elongin complex"/>
    <property type="evidence" value="ECO:0007669"/>
    <property type="project" value="InterPro"/>
</dbReference>
<feature type="compositionally biased region" description="Low complexity" evidence="2">
    <location>
        <begin position="196"/>
        <end position="238"/>
    </location>
</feature>
<keyword evidence="1" id="KW-0175">Coiled coil</keyword>
<dbReference type="Gene3D" id="6.10.250.3180">
    <property type="match status" value="1"/>
</dbReference>
<accession>A0A8H6VXD8</accession>
<gene>
    <name evidence="3" type="ORF">MIND_01079200</name>
</gene>
<proteinExistence type="predicted"/>
<evidence type="ECO:0000313" key="4">
    <source>
        <dbReference type="Proteomes" id="UP000636479"/>
    </source>
</evidence>
<dbReference type="AlphaFoldDB" id="A0A8H6VXD8"/>
<dbReference type="GO" id="GO:0006368">
    <property type="term" value="P:transcription elongation by RNA polymerase II"/>
    <property type="evidence" value="ECO:0007669"/>
    <property type="project" value="InterPro"/>
</dbReference>
<dbReference type="EMBL" id="JACAZF010000009">
    <property type="protein sequence ID" value="KAF7295396.1"/>
    <property type="molecule type" value="Genomic_DNA"/>
</dbReference>
<evidence type="ECO:0000256" key="1">
    <source>
        <dbReference type="SAM" id="Coils"/>
    </source>
</evidence>
<organism evidence="3 4">
    <name type="scientific">Mycena indigotica</name>
    <dbReference type="NCBI Taxonomy" id="2126181"/>
    <lineage>
        <taxon>Eukaryota</taxon>
        <taxon>Fungi</taxon>
        <taxon>Dikarya</taxon>
        <taxon>Basidiomycota</taxon>
        <taxon>Agaricomycotina</taxon>
        <taxon>Agaricomycetes</taxon>
        <taxon>Agaricomycetidae</taxon>
        <taxon>Agaricales</taxon>
        <taxon>Marasmiineae</taxon>
        <taxon>Mycenaceae</taxon>
        <taxon>Mycena</taxon>
    </lineage>
</organism>
<dbReference type="Proteomes" id="UP000636479">
    <property type="component" value="Unassembled WGS sequence"/>
</dbReference>
<dbReference type="OrthoDB" id="21513at2759"/>
<dbReference type="Pfam" id="PF06881">
    <property type="entry name" value="Elongin_A"/>
    <property type="match status" value="1"/>
</dbReference>
<evidence type="ECO:0000256" key="2">
    <source>
        <dbReference type="SAM" id="MobiDB-lite"/>
    </source>
</evidence>